<protein>
    <submittedName>
        <fullName evidence="1">Uncharacterized protein</fullName>
    </submittedName>
</protein>
<name>A0A2Z5G3T7_9BACT</name>
<gene>
    <name evidence="1" type="ORF">ACPOL_4496</name>
</gene>
<evidence type="ECO:0000313" key="1">
    <source>
        <dbReference type="EMBL" id="AXC13768.1"/>
    </source>
</evidence>
<dbReference type="KEGG" id="abas:ACPOL_4496"/>
<proteinExistence type="predicted"/>
<reference evidence="1 2" key="1">
    <citation type="journal article" date="2018" name="Front. Microbiol.">
        <title>Hydrolytic Capabilities as a Key to Environmental Success: Chitinolytic and Cellulolytic Acidobacteria From Acidic Sub-arctic Soils and Boreal Peatlands.</title>
        <authorList>
            <person name="Belova S.E."/>
            <person name="Ravin N.V."/>
            <person name="Pankratov T.A."/>
            <person name="Rakitin A.L."/>
            <person name="Ivanova A.A."/>
            <person name="Beletsky A.V."/>
            <person name="Mardanov A.V."/>
            <person name="Sinninghe Damste J.S."/>
            <person name="Dedysh S.N."/>
        </authorList>
    </citation>
    <scope>NUCLEOTIDE SEQUENCE [LARGE SCALE GENOMIC DNA]</scope>
    <source>
        <strain evidence="1 2">SBC82</strain>
    </source>
</reference>
<accession>A0A2Z5G3T7</accession>
<organism evidence="1 2">
    <name type="scientific">Acidisarcina polymorpha</name>
    <dbReference type="NCBI Taxonomy" id="2211140"/>
    <lineage>
        <taxon>Bacteria</taxon>
        <taxon>Pseudomonadati</taxon>
        <taxon>Acidobacteriota</taxon>
        <taxon>Terriglobia</taxon>
        <taxon>Terriglobales</taxon>
        <taxon>Acidobacteriaceae</taxon>
        <taxon>Acidisarcina</taxon>
    </lineage>
</organism>
<sequence length="90" mass="9154">MGDDTGAESLFGDDEGAHAVALGRGEVLNGGREDAGLKACGGEGLCDQLDVASAGCQNLDGVVIHSRALLHNGVMAEDFGDTRQDAAEPR</sequence>
<dbReference type="EMBL" id="CP030840">
    <property type="protein sequence ID" value="AXC13768.1"/>
    <property type="molecule type" value="Genomic_DNA"/>
</dbReference>
<keyword evidence="2" id="KW-1185">Reference proteome</keyword>
<dbReference type="Proteomes" id="UP000253606">
    <property type="component" value="Chromosome"/>
</dbReference>
<dbReference type="AlphaFoldDB" id="A0A2Z5G3T7"/>
<evidence type="ECO:0000313" key="2">
    <source>
        <dbReference type="Proteomes" id="UP000253606"/>
    </source>
</evidence>